<evidence type="ECO:0000313" key="1">
    <source>
        <dbReference type="EMBL" id="EGG09686.1"/>
    </source>
</evidence>
<dbReference type="AlphaFoldDB" id="F4RC70"/>
<dbReference type="InParanoid" id="F4RC70"/>
<gene>
    <name evidence="1" type="ORF">MELLADRAFT_60769</name>
</gene>
<name>F4RC70_MELLP</name>
<dbReference type="RefSeq" id="XP_007406740.1">
    <property type="nucleotide sequence ID" value="XM_007406678.1"/>
</dbReference>
<evidence type="ECO:0000313" key="2">
    <source>
        <dbReference type="Proteomes" id="UP000001072"/>
    </source>
</evidence>
<reference evidence="2" key="1">
    <citation type="journal article" date="2011" name="Proc. Natl. Acad. Sci. U.S.A.">
        <title>Obligate biotrophy features unraveled by the genomic analysis of rust fungi.</title>
        <authorList>
            <person name="Duplessis S."/>
            <person name="Cuomo C.A."/>
            <person name="Lin Y.-C."/>
            <person name="Aerts A."/>
            <person name="Tisserant E."/>
            <person name="Veneault-Fourrey C."/>
            <person name="Joly D.L."/>
            <person name="Hacquard S."/>
            <person name="Amselem J."/>
            <person name="Cantarel B.L."/>
            <person name="Chiu R."/>
            <person name="Coutinho P.M."/>
            <person name="Feau N."/>
            <person name="Field M."/>
            <person name="Frey P."/>
            <person name="Gelhaye E."/>
            <person name="Goldberg J."/>
            <person name="Grabherr M.G."/>
            <person name="Kodira C.D."/>
            <person name="Kohler A."/>
            <person name="Kuees U."/>
            <person name="Lindquist E.A."/>
            <person name="Lucas S.M."/>
            <person name="Mago R."/>
            <person name="Mauceli E."/>
            <person name="Morin E."/>
            <person name="Murat C."/>
            <person name="Pangilinan J.L."/>
            <person name="Park R."/>
            <person name="Pearson M."/>
            <person name="Quesneville H."/>
            <person name="Rouhier N."/>
            <person name="Sakthikumar S."/>
            <person name="Salamov A.A."/>
            <person name="Schmutz J."/>
            <person name="Selles B."/>
            <person name="Shapiro H."/>
            <person name="Tanguay P."/>
            <person name="Tuskan G.A."/>
            <person name="Henrissat B."/>
            <person name="Van de Peer Y."/>
            <person name="Rouze P."/>
            <person name="Ellis J.G."/>
            <person name="Dodds P.N."/>
            <person name="Schein J.E."/>
            <person name="Zhong S."/>
            <person name="Hamelin R.C."/>
            <person name="Grigoriev I.V."/>
            <person name="Szabo L.J."/>
            <person name="Martin F."/>
        </authorList>
    </citation>
    <scope>NUCLEOTIDE SEQUENCE [LARGE SCALE GENOMIC DNA]</scope>
    <source>
        <strain evidence="2">98AG31 / pathotype 3-4-7</strain>
    </source>
</reference>
<dbReference type="KEGG" id="mlr:MELLADRAFT_60769"/>
<dbReference type="VEuPathDB" id="FungiDB:MELLADRAFT_60769"/>
<dbReference type="EMBL" id="GL883096">
    <property type="protein sequence ID" value="EGG09686.1"/>
    <property type="molecule type" value="Genomic_DNA"/>
</dbReference>
<sequence>MTSGGISCYPHHFGTQCEADLALAGFPRCTFDWGASYDTPWNSATSSIILANWVKAFDANAAKGFGILTSENTAENREQILRRWVGNKKQKYKDQEKLVDLMKTPEGVKQVQEQEAIVEGIARKRRMLIKVSWVFDLPFDVQLMALLILRIVQKDCGRPQGCCG</sequence>
<accession>F4RC70</accession>
<dbReference type="HOGENOM" id="CLU_1619394_0_0_1"/>
<keyword evidence="2" id="KW-1185">Reference proteome</keyword>
<dbReference type="Proteomes" id="UP000001072">
    <property type="component" value="Unassembled WGS sequence"/>
</dbReference>
<protein>
    <submittedName>
        <fullName evidence="1">Uncharacterized protein</fullName>
    </submittedName>
</protein>
<proteinExistence type="predicted"/>
<organism evidence="2">
    <name type="scientific">Melampsora larici-populina (strain 98AG31 / pathotype 3-4-7)</name>
    <name type="common">Poplar leaf rust fungus</name>
    <dbReference type="NCBI Taxonomy" id="747676"/>
    <lineage>
        <taxon>Eukaryota</taxon>
        <taxon>Fungi</taxon>
        <taxon>Dikarya</taxon>
        <taxon>Basidiomycota</taxon>
        <taxon>Pucciniomycotina</taxon>
        <taxon>Pucciniomycetes</taxon>
        <taxon>Pucciniales</taxon>
        <taxon>Melampsoraceae</taxon>
        <taxon>Melampsora</taxon>
    </lineage>
</organism>
<dbReference type="GeneID" id="18929607"/>